<name>L8WZA6_THACA</name>
<evidence type="ECO:0000313" key="2">
    <source>
        <dbReference type="Proteomes" id="UP000011668"/>
    </source>
</evidence>
<dbReference type="Proteomes" id="UP000011668">
    <property type="component" value="Unassembled WGS sequence"/>
</dbReference>
<accession>L8WZA6</accession>
<dbReference type="AlphaFoldDB" id="L8WZA6"/>
<organism evidence="1 2">
    <name type="scientific">Thanatephorus cucumeris (strain AG1-IA)</name>
    <name type="common">Rice sheath blight fungus</name>
    <name type="synonym">Rhizoctonia solani</name>
    <dbReference type="NCBI Taxonomy" id="983506"/>
    <lineage>
        <taxon>Eukaryota</taxon>
        <taxon>Fungi</taxon>
        <taxon>Dikarya</taxon>
        <taxon>Basidiomycota</taxon>
        <taxon>Agaricomycotina</taxon>
        <taxon>Agaricomycetes</taxon>
        <taxon>Cantharellales</taxon>
        <taxon>Ceratobasidiaceae</taxon>
        <taxon>Rhizoctonia</taxon>
        <taxon>Rhizoctonia solani AG-1</taxon>
    </lineage>
</organism>
<proteinExistence type="predicted"/>
<reference evidence="1 2" key="1">
    <citation type="journal article" date="2013" name="Nat. Commun.">
        <title>The evolution and pathogenic mechanisms of the rice sheath blight pathogen.</title>
        <authorList>
            <person name="Zheng A."/>
            <person name="Lin R."/>
            <person name="Xu L."/>
            <person name="Qin P."/>
            <person name="Tang C."/>
            <person name="Ai P."/>
            <person name="Zhang D."/>
            <person name="Liu Y."/>
            <person name="Sun Z."/>
            <person name="Feng H."/>
            <person name="Wang Y."/>
            <person name="Chen Y."/>
            <person name="Liang X."/>
            <person name="Fu R."/>
            <person name="Li Q."/>
            <person name="Zhang J."/>
            <person name="Yu X."/>
            <person name="Xie Z."/>
            <person name="Ding L."/>
            <person name="Guan P."/>
            <person name="Tang J."/>
            <person name="Liang Y."/>
            <person name="Wang S."/>
            <person name="Deng Q."/>
            <person name="Li S."/>
            <person name="Zhu J."/>
            <person name="Wang L."/>
            <person name="Liu H."/>
            <person name="Li P."/>
        </authorList>
    </citation>
    <scope>NUCLEOTIDE SEQUENCE [LARGE SCALE GENOMIC DNA]</scope>
    <source>
        <strain evidence="2">AG-1 IA</strain>
    </source>
</reference>
<dbReference type="HOGENOM" id="CLU_2924331_0_0_1"/>
<dbReference type="EMBL" id="AFRT01000927">
    <property type="protein sequence ID" value="ELU42113.1"/>
    <property type="molecule type" value="Genomic_DNA"/>
</dbReference>
<sequence length="61" mass="6911">MTASISFCRAERTCTMPLIFMYRLGIQGHSTDASESISNADCSIRTRSSRIMFDKSMDERP</sequence>
<protein>
    <submittedName>
        <fullName evidence="1">Uncharacterized protein</fullName>
    </submittedName>
</protein>
<keyword evidence="2" id="KW-1185">Reference proteome</keyword>
<evidence type="ECO:0000313" key="1">
    <source>
        <dbReference type="EMBL" id="ELU42113.1"/>
    </source>
</evidence>
<gene>
    <name evidence="1" type="ORF">AG1IA_03859</name>
</gene>
<comment type="caution">
    <text evidence="1">The sequence shown here is derived from an EMBL/GenBank/DDBJ whole genome shotgun (WGS) entry which is preliminary data.</text>
</comment>